<dbReference type="InterPro" id="IPR006091">
    <property type="entry name" value="Acyl-CoA_Oxase/DH_mid-dom"/>
</dbReference>
<evidence type="ECO:0000313" key="9">
    <source>
        <dbReference type="Proteomes" id="UP000214603"/>
    </source>
</evidence>
<dbReference type="SUPFAM" id="SSF56645">
    <property type="entry name" value="Acyl-CoA dehydrogenase NM domain-like"/>
    <property type="match status" value="1"/>
</dbReference>
<evidence type="ECO:0000256" key="3">
    <source>
        <dbReference type="ARBA" id="ARBA00022630"/>
    </source>
</evidence>
<dbReference type="GO" id="GO:0003995">
    <property type="term" value="F:acyl-CoA dehydrogenase activity"/>
    <property type="evidence" value="ECO:0007669"/>
    <property type="project" value="TreeGrafter"/>
</dbReference>
<reference evidence="9" key="1">
    <citation type="submission" date="2017-06" db="EMBL/GenBank/DDBJ databases">
        <title>Herbaspirillum phytohormonus sp. nov., isolated from the root nodule of Robinia pseudoacacia in lead-zinc mine.</title>
        <authorList>
            <person name="Fan M."/>
            <person name="Lin Y."/>
        </authorList>
    </citation>
    <scope>NUCLEOTIDE SEQUENCE [LARGE SCALE GENOMIC DNA]</scope>
    <source>
        <strain evidence="9">SC-089</strain>
    </source>
</reference>
<evidence type="ECO:0000259" key="6">
    <source>
        <dbReference type="Pfam" id="PF02770"/>
    </source>
</evidence>
<dbReference type="Pfam" id="PF00441">
    <property type="entry name" value="Acyl-CoA_dh_1"/>
    <property type="match status" value="1"/>
</dbReference>
<comment type="cofactor">
    <cofactor evidence="1">
        <name>FAD</name>
        <dbReference type="ChEBI" id="CHEBI:57692"/>
    </cofactor>
</comment>
<evidence type="ECO:0000259" key="7">
    <source>
        <dbReference type="Pfam" id="PF02771"/>
    </source>
</evidence>
<proteinExistence type="inferred from homology"/>
<dbReference type="InterPro" id="IPR009075">
    <property type="entry name" value="AcylCo_DH/oxidase_C"/>
</dbReference>
<dbReference type="AlphaFoldDB" id="A0A225MAJ4"/>
<dbReference type="EMBL" id="NJIH01000008">
    <property type="protein sequence ID" value="OWT58324.1"/>
    <property type="molecule type" value="Genomic_DNA"/>
</dbReference>
<dbReference type="SUPFAM" id="SSF47203">
    <property type="entry name" value="Acyl-CoA dehydrogenase C-terminal domain-like"/>
    <property type="match status" value="1"/>
</dbReference>
<sequence length="461" mass="50644">MEIFIAFLWFGLLFVNASGFRSMDVSGGGVIACLDMRNSMAGGYFPSLMLCMATIGVWRRIDSGTPGHTQSKRNKSMALDFSFTPEQEEFRAFVADLARREILPHARECDEKEEMPWHAIKKMAEAGLFGIIAPKSLGGQELDYIHLGIAIEEIGRVDTSCSMICSIQNSMPNLVPGWGDDIRREVIRGEKLLSIATSERDAGSDVSNMETEARVEGDEYVINGQKIHVSLMPGAGYMGVTAKVTGADGSQRINFLRVPSDLPGISTEIMPEMGARAHQLAIVNFKNVRIPVTDVLGGKGQGKAALYARWNVTRCLSALNALGTAQQVLDETIDFVKRKKVYGRPIGMFQAVSFPLVEHYTRIESCRLMAYKGLWMNTQGQNAARVAGMAKWSGITSSVQAVYDCLQMYGASGYLKELDIERRYRDVIALTFTGGTINVMKITVIRELLGKEFMGVSGGEG</sequence>
<dbReference type="Gene3D" id="2.40.110.10">
    <property type="entry name" value="Butyryl-CoA Dehydrogenase, subunit A, domain 2"/>
    <property type="match status" value="1"/>
</dbReference>
<dbReference type="PANTHER" id="PTHR43884">
    <property type="entry name" value="ACYL-COA DEHYDROGENASE"/>
    <property type="match status" value="1"/>
</dbReference>
<dbReference type="InterPro" id="IPR009100">
    <property type="entry name" value="AcylCoA_DH/oxidase_NM_dom_sf"/>
</dbReference>
<gene>
    <name evidence="8" type="ORF">CEY11_15175</name>
</gene>
<dbReference type="Gene3D" id="1.20.140.10">
    <property type="entry name" value="Butyryl-CoA Dehydrogenase, subunit A, domain 3"/>
    <property type="match status" value="1"/>
</dbReference>
<keyword evidence="9" id="KW-1185">Reference proteome</keyword>
<dbReference type="InterPro" id="IPR037069">
    <property type="entry name" value="AcylCoA_DH/ox_N_sf"/>
</dbReference>
<name>A0A225MAJ4_9BURK</name>
<feature type="domain" description="Acyl-CoA dehydrogenase/oxidase C-terminal" evidence="5">
    <location>
        <begin position="301"/>
        <end position="448"/>
    </location>
</feature>
<feature type="domain" description="Acyl-CoA dehydrogenase/oxidase N-terminal" evidence="7">
    <location>
        <begin position="84"/>
        <end position="172"/>
    </location>
</feature>
<evidence type="ECO:0000256" key="4">
    <source>
        <dbReference type="ARBA" id="ARBA00022827"/>
    </source>
</evidence>
<keyword evidence="3" id="KW-0285">Flavoprotein</keyword>
<protein>
    <recommendedName>
        <fullName evidence="10">Acyl-CoA dehydrogenase</fullName>
    </recommendedName>
</protein>
<evidence type="ECO:0000313" key="8">
    <source>
        <dbReference type="EMBL" id="OWT58324.1"/>
    </source>
</evidence>
<dbReference type="RefSeq" id="WP_088604235.1">
    <property type="nucleotide sequence ID" value="NZ_NJIH01000008.1"/>
</dbReference>
<dbReference type="Pfam" id="PF02771">
    <property type="entry name" value="Acyl-CoA_dh_N"/>
    <property type="match status" value="1"/>
</dbReference>
<dbReference type="InterPro" id="IPR013786">
    <property type="entry name" value="AcylCoA_DH/ox_N"/>
</dbReference>
<dbReference type="Gene3D" id="1.10.540.10">
    <property type="entry name" value="Acyl-CoA dehydrogenase/oxidase, N-terminal domain"/>
    <property type="match status" value="1"/>
</dbReference>
<comment type="caution">
    <text evidence="8">The sequence shown here is derived from an EMBL/GenBank/DDBJ whole genome shotgun (WGS) entry which is preliminary data.</text>
</comment>
<dbReference type="Proteomes" id="UP000214603">
    <property type="component" value="Unassembled WGS sequence"/>
</dbReference>
<dbReference type="Pfam" id="PF02770">
    <property type="entry name" value="Acyl-CoA_dh_M"/>
    <property type="match status" value="1"/>
</dbReference>
<evidence type="ECO:0008006" key="10">
    <source>
        <dbReference type="Google" id="ProtNLM"/>
    </source>
</evidence>
<dbReference type="InterPro" id="IPR036250">
    <property type="entry name" value="AcylCo_DH-like_C"/>
</dbReference>
<feature type="domain" description="Acyl-CoA oxidase/dehydrogenase middle" evidence="6">
    <location>
        <begin position="195"/>
        <end position="288"/>
    </location>
</feature>
<accession>A0A225MAJ4</accession>
<dbReference type="GO" id="GO:0050660">
    <property type="term" value="F:flavin adenine dinucleotide binding"/>
    <property type="evidence" value="ECO:0007669"/>
    <property type="project" value="InterPro"/>
</dbReference>
<dbReference type="InterPro" id="IPR046373">
    <property type="entry name" value="Acyl-CoA_Oxase/DH_mid-dom_sf"/>
</dbReference>
<comment type="similarity">
    <text evidence="2">Belongs to the acyl-CoA dehydrogenase family.</text>
</comment>
<dbReference type="PANTHER" id="PTHR43884:SF37">
    <property type="entry name" value="ACYL-COA DEHYDROGENASE"/>
    <property type="match status" value="1"/>
</dbReference>
<evidence type="ECO:0000256" key="1">
    <source>
        <dbReference type="ARBA" id="ARBA00001974"/>
    </source>
</evidence>
<organism evidence="8 9">
    <name type="scientific">Candidimonas nitroreducens</name>
    <dbReference type="NCBI Taxonomy" id="683354"/>
    <lineage>
        <taxon>Bacteria</taxon>
        <taxon>Pseudomonadati</taxon>
        <taxon>Pseudomonadota</taxon>
        <taxon>Betaproteobacteria</taxon>
        <taxon>Burkholderiales</taxon>
        <taxon>Alcaligenaceae</taxon>
        <taxon>Candidimonas</taxon>
    </lineage>
</organism>
<dbReference type="OrthoDB" id="9770681at2"/>
<keyword evidence="4" id="KW-0274">FAD</keyword>
<evidence type="ECO:0000256" key="2">
    <source>
        <dbReference type="ARBA" id="ARBA00009347"/>
    </source>
</evidence>
<evidence type="ECO:0000259" key="5">
    <source>
        <dbReference type="Pfam" id="PF00441"/>
    </source>
</evidence>